<evidence type="ECO:0008006" key="4">
    <source>
        <dbReference type="Google" id="ProtNLM"/>
    </source>
</evidence>
<reference evidence="2 3" key="1">
    <citation type="journal article" date="2011" name="EMBO J.">
        <title>Structural diversity of bacterial flagellar motors.</title>
        <authorList>
            <person name="Chen S."/>
            <person name="Beeby M."/>
            <person name="Murphy G.E."/>
            <person name="Leadbetter J.R."/>
            <person name="Hendrixson D.R."/>
            <person name="Briegel A."/>
            <person name="Li Z."/>
            <person name="Shi J."/>
            <person name="Tocheva E.I."/>
            <person name="Muller A."/>
            <person name="Dobro M.J."/>
            <person name="Jensen G.J."/>
        </authorList>
    </citation>
    <scope>NUCLEOTIDE SEQUENCE [LARGE SCALE GENOMIC DNA]</scope>
    <source>
        <strain evidence="2 3">DSM 6540</strain>
    </source>
</reference>
<gene>
    <name evidence="2" type="ORF">ALO_05398</name>
</gene>
<comment type="caution">
    <text evidence="2">The sequence shown here is derived from an EMBL/GenBank/DDBJ whole genome shotgun (WGS) entry which is preliminary data.</text>
</comment>
<feature type="transmembrane region" description="Helical" evidence="1">
    <location>
        <begin position="50"/>
        <end position="73"/>
    </location>
</feature>
<sequence>MKKFMIKCLANMLGIYVASYLFPSITISSVQTIFWSGLALGFVRLLLRPILLLVSLPINILTLGLFTLVINTWLVMLTARLIGDFILPSFMIAFATAFIISTANMLAGCLTDD</sequence>
<dbReference type="PANTHER" id="PTHR37309:SF1">
    <property type="entry name" value="SLR0284 PROTEIN"/>
    <property type="match status" value="1"/>
</dbReference>
<organism evidence="2 3">
    <name type="scientific">Acetonema longum DSM 6540</name>
    <dbReference type="NCBI Taxonomy" id="1009370"/>
    <lineage>
        <taxon>Bacteria</taxon>
        <taxon>Bacillati</taxon>
        <taxon>Bacillota</taxon>
        <taxon>Negativicutes</taxon>
        <taxon>Acetonemataceae</taxon>
        <taxon>Acetonema</taxon>
    </lineage>
</organism>
<keyword evidence="3" id="KW-1185">Reference proteome</keyword>
<dbReference type="EMBL" id="AFGF01000040">
    <property type="protein sequence ID" value="EGO65011.1"/>
    <property type="molecule type" value="Genomic_DNA"/>
</dbReference>
<dbReference type="OrthoDB" id="7205479at2"/>
<dbReference type="AlphaFoldDB" id="F7NG93"/>
<dbReference type="Proteomes" id="UP000003240">
    <property type="component" value="Unassembled WGS sequence"/>
</dbReference>
<dbReference type="PANTHER" id="PTHR37309">
    <property type="entry name" value="SLR0284 PROTEIN"/>
    <property type="match status" value="1"/>
</dbReference>
<evidence type="ECO:0000256" key="1">
    <source>
        <dbReference type="SAM" id="Phobius"/>
    </source>
</evidence>
<dbReference type="STRING" id="1009370.ALO_05398"/>
<dbReference type="eggNOG" id="COG1950">
    <property type="taxonomic scope" value="Bacteria"/>
</dbReference>
<name>F7NG93_9FIRM</name>
<keyword evidence="1" id="KW-0472">Membrane</keyword>
<feature type="transmembrane region" description="Helical" evidence="1">
    <location>
        <begin position="12"/>
        <end position="38"/>
    </location>
</feature>
<feature type="transmembrane region" description="Helical" evidence="1">
    <location>
        <begin position="85"/>
        <end position="107"/>
    </location>
</feature>
<dbReference type="Pfam" id="PF04020">
    <property type="entry name" value="Phage_holin_4_2"/>
    <property type="match status" value="1"/>
</dbReference>
<evidence type="ECO:0000313" key="2">
    <source>
        <dbReference type="EMBL" id="EGO65011.1"/>
    </source>
</evidence>
<protein>
    <recommendedName>
        <fullName evidence="4">Phage holin family protein</fullName>
    </recommendedName>
</protein>
<dbReference type="RefSeq" id="WP_004093564.1">
    <property type="nucleotide sequence ID" value="NZ_AFGF01000040.1"/>
</dbReference>
<evidence type="ECO:0000313" key="3">
    <source>
        <dbReference type="Proteomes" id="UP000003240"/>
    </source>
</evidence>
<keyword evidence="1" id="KW-1133">Transmembrane helix</keyword>
<dbReference type="InterPro" id="IPR007165">
    <property type="entry name" value="Phage_holin_4_2"/>
</dbReference>
<keyword evidence="1" id="KW-0812">Transmembrane</keyword>
<proteinExistence type="predicted"/>
<accession>F7NG93</accession>